<dbReference type="PATRIC" id="fig|1354272.4.peg.2334"/>
<evidence type="ECO:0000313" key="1">
    <source>
        <dbReference type="EMBL" id="OAT51359.1"/>
    </source>
</evidence>
<evidence type="ECO:0008006" key="3">
    <source>
        <dbReference type="Google" id="ProtNLM"/>
    </source>
</evidence>
<dbReference type="PROSITE" id="PS51257">
    <property type="entry name" value="PROKAR_LIPOPROTEIN"/>
    <property type="match status" value="1"/>
</dbReference>
<organism evidence="1 2">
    <name type="scientific">Providencia heimbachae ATCC 35613</name>
    <dbReference type="NCBI Taxonomy" id="1354272"/>
    <lineage>
        <taxon>Bacteria</taxon>
        <taxon>Pseudomonadati</taxon>
        <taxon>Pseudomonadota</taxon>
        <taxon>Gammaproteobacteria</taxon>
        <taxon>Enterobacterales</taxon>
        <taxon>Morganellaceae</taxon>
        <taxon>Providencia</taxon>
    </lineage>
</organism>
<dbReference type="Proteomes" id="UP000078224">
    <property type="component" value="Unassembled WGS sequence"/>
</dbReference>
<accession>A0A1B7JTX5</accession>
<protein>
    <recommendedName>
        <fullName evidence="3">Lipoprotein</fullName>
    </recommendedName>
</protein>
<dbReference type="RefSeq" id="WP_068908929.1">
    <property type="nucleotide sequence ID" value="NZ_LXEW01000032.1"/>
</dbReference>
<keyword evidence="2" id="KW-1185">Reference proteome</keyword>
<name>A0A1B7JTX5_9GAMM</name>
<dbReference type="AlphaFoldDB" id="A0A1B7JTX5"/>
<gene>
    <name evidence="1" type="ORF">M998_2296</name>
</gene>
<proteinExistence type="predicted"/>
<dbReference type="OrthoDB" id="6465128at2"/>
<sequence>MRKSNRFNHLLRPMLTLIFMSLLFGCANFTKNIKSKFNIKGDVYSQSTDIPENSDITLSITNLDITHSIKNSFDFHFKTTETNRTVSFSINLPDELVNSPHQLGASVRIEKEGELIMMSNKIIEIPMNHSEKLSLPIIPIQ</sequence>
<dbReference type="EMBL" id="LXEW01000032">
    <property type="protein sequence ID" value="OAT51359.1"/>
    <property type="molecule type" value="Genomic_DNA"/>
</dbReference>
<comment type="caution">
    <text evidence="1">The sequence shown here is derived from an EMBL/GenBank/DDBJ whole genome shotgun (WGS) entry which is preliminary data.</text>
</comment>
<reference evidence="1 2" key="1">
    <citation type="submission" date="2016-04" db="EMBL/GenBank/DDBJ databases">
        <title>ATOL: Assembling a taxonomically balanced genome-scale reconstruction of the evolutionary history of the Enterobacteriaceae.</title>
        <authorList>
            <person name="Plunkett G.III."/>
            <person name="Neeno-Eckwall E.C."/>
            <person name="Glasner J.D."/>
            <person name="Perna N.T."/>
        </authorList>
    </citation>
    <scope>NUCLEOTIDE SEQUENCE [LARGE SCALE GENOMIC DNA]</scope>
    <source>
        <strain evidence="1 2">ATCC 35613</strain>
    </source>
</reference>
<evidence type="ECO:0000313" key="2">
    <source>
        <dbReference type="Proteomes" id="UP000078224"/>
    </source>
</evidence>